<evidence type="ECO:0000313" key="4">
    <source>
        <dbReference type="EMBL" id="EEC17921.1"/>
    </source>
</evidence>
<evidence type="ECO:0000313" key="5">
    <source>
        <dbReference type="EnsemblMetazoa" id="ISCW022107-PA"/>
    </source>
</evidence>
<feature type="compositionally biased region" description="Basic and acidic residues" evidence="1">
    <location>
        <begin position="399"/>
        <end position="416"/>
    </location>
</feature>
<name>B7QGE9_IXOSC</name>
<reference evidence="4 6" key="1">
    <citation type="submission" date="2008-03" db="EMBL/GenBank/DDBJ databases">
        <title>Annotation of Ixodes scapularis.</title>
        <authorList>
            <consortium name="Ixodes scapularis Genome Project Consortium"/>
            <person name="Caler E."/>
            <person name="Hannick L.I."/>
            <person name="Bidwell S."/>
            <person name="Joardar V."/>
            <person name="Thiagarajan M."/>
            <person name="Amedeo P."/>
            <person name="Galinsky K.J."/>
            <person name="Schobel S."/>
            <person name="Inman J."/>
            <person name="Hostetler J."/>
            <person name="Miller J."/>
            <person name="Hammond M."/>
            <person name="Megy K."/>
            <person name="Lawson D."/>
            <person name="Kodira C."/>
            <person name="Sutton G."/>
            <person name="Meyer J."/>
            <person name="Hill C.A."/>
            <person name="Birren B."/>
            <person name="Nene V."/>
            <person name="Collins F."/>
            <person name="Alarcon-Chaidez F."/>
            <person name="Wikel S."/>
            <person name="Strausberg R."/>
        </authorList>
    </citation>
    <scope>NUCLEOTIDE SEQUENCE [LARGE SCALE GENOMIC DNA]</scope>
    <source>
        <strain evidence="6">Wikel</strain>
        <strain evidence="4">Wikel colony</strain>
    </source>
</reference>
<feature type="region of interest" description="Disordered" evidence="1">
    <location>
        <begin position="372"/>
        <end position="416"/>
    </location>
</feature>
<keyword evidence="2" id="KW-0472">Membrane</keyword>
<dbReference type="PANTHER" id="PTHR11161">
    <property type="entry name" value="O-ACYLTRANSFERASE"/>
    <property type="match status" value="1"/>
</dbReference>
<dbReference type="InterPro" id="IPR002656">
    <property type="entry name" value="Acyl_transf_3_dom"/>
</dbReference>
<dbReference type="PaxDb" id="6945-B7QGE9"/>
<evidence type="ECO:0000313" key="6">
    <source>
        <dbReference type="Proteomes" id="UP000001555"/>
    </source>
</evidence>
<feature type="transmembrane region" description="Helical" evidence="2">
    <location>
        <begin position="262"/>
        <end position="283"/>
    </location>
</feature>
<feature type="transmembrane region" description="Helical" evidence="2">
    <location>
        <begin position="114"/>
        <end position="134"/>
    </location>
</feature>
<proteinExistence type="predicted"/>
<feature type="transmembrane region" description="Helical" evidence="2">
    <location>
        <begin position="221"/>
        <end position="241"/>
    </location>
</feature>
<feature type="domain" description="Acyltransferase 3" evidence="3">
    <location>
        <begin position="11"/>
        <end position="346"/>
    </location>
</feature>
<feature type="transmembrane region" description="Helical" evidence="2">
    <location>
        <begin position="12"/>
        <end position="30"/>
    </location>
</feature>
<dbReference type="PANTHER" id="PTHR11161:SF0">
    <property type="entry name" value="O-ACYLTRANSFERASE LIKE PROTEIN"/>
    <property type="match status" value="1"/>
</dbReference>
<sequence>MGDTLGGCVIMFGYLGVDAFFFVSGFLLTYNIRRQKGSRLYIGVLAIFRRFLRANVVVFFVLMCFHLVPLIASGPNLKPIMEKFYYEFANQWWRLLIQIRNFSKEQEIGCFGHLWYLSCEFQLFVISLVVLLVLKRSTRLTIAAFVALSIAGSAVNAWQVYNTHYGAFLTPLSTSFGTFIDTLNDVYPLPSYHGVCYFTGCITVFLVERFQHSKLSKLVQLSLWCLAATCCLSSLFMKYDWNRGRNPTQQWIKIPLCYTDRFMWSFCLMWSVFAIATGRGGFFGRFLSWQAFIPISRLSFGIYVIHVPFYFTMFNIARERIFYSHFTMIMQCFSVFVASTILSYVTFVSCEVPVGRLEKLVLGRFGGKSAPNQVMSQNGRPHAVESLKSGSPYPGNLKGGKEENNNAEEKKEISRL</sequence>
<feature type="transmembrane region" description="Helical" evidence="2">
    <location>
        <begin position="51"/>
        <end position="72"/>
    </location>
</feature>
<dbReference type="GO" id="GO:0016747">
    <property type="term" value="F:acyltransferase activity, transferring groups other than amino-acyl groups"/>
    <property type="evidence" value="ECO:0007669"/>
    <property type="project" value="InterPro"/>
</dbReference>
<protein>
    <recommendedName>
        <fullName evidence="3">Acyltransferase 3 domain-containing protein</fullName>
    </recommendedName>
</protein>
<dbReference type="EnsemblMetazoa" id="ISCW022107-RA">
    <property type="protein sequence ID" value="ISCW022107-PA"/>
    <property type="gene ID" value="ISCW022107"/>
</dbReference>
<dbReference type="VEuPathDB" id="VectorBase:ISCW022107"/>
<dbReference type="AlphaFoldDB" id="B7QGE9"/>
<keyword evidence="6" id="KW-1185">Reference proteome</keyword>
<reference evidence="5" key="2">
    <citation type="submission" date="2020-05" db="UniProtKB">
        <authorList>
            <consortium name="EnsemblMetazoa"/>
        </authorList>
    </citation>
    <scope>IDENTIFICATION</scope>
    <source>
        <strain evidence="5">wikel</strain>
    </source>
</reference>
<keyword evidence="2" id="KW-1133">Transmembrane helix</keyword>
<feature type="transmembrane region" description="Helical" evidence="2">
    <location>
        <begin position="141"/>
        <end position="161"/>
    </location>
</feature>
<organism>
    <name type="scientific">Ixodes scapularis</name>
    <name type="common">Black-legged tick</name>
    <name type="synonym">Deer tick</name>
    <dbReference type="NCBI Taxonomy" id="6945"/>
    <lineage>
        <taxon>Eukaryota</taxon>
        <taxon>Metazoa</taxon>
        <taxon>Ecdysozoa</taxon>
        <taxon>Arthropoda</taxon>
        <taxon>Chelicerata</taxon>
        <taxon>Arachnida</taxon>
        <taxon>Acari</taxon>
        <taxon>Parasitiformes</taxon>
        <taxon>Ixodida</taxon>
        <taxon>Ixodoidea</taxon>
        <taxon>Ixodidae</taxon>
        <taxon>Ixodinae</taxon>
        <taxon>Ixodes</taxon>
    </lineage>
</organism>
<keyword evidence="2" id="KW-0812">Transmembrane</keyword>
<dbReference type="EMBL" id="ABJB010026934">
    <property type="status" value="NOT_ANNOTATED_CDS"/>
    <property type="molecule type" value="Genomic_DNA"/>
</dbReference>
<dbReference type="OrthoDB" id="4794873at2759"/>
<dbReference type="VEuPathDB" id="VectorBase:ISCI022107"/>
<dbReference type="InParanoid" id="B7QGE9"/>
<evidence type="ECO:0000259" key="3">
    <source>
        <dbReference type="Pfam" id="PF01757"/>
    </source>
</evidence>
<dbReference type="InterPro" id="IPR052728">
    <property type="entry name" value="O2_lipid_transport_reg"/>
</dbReference>
<evidence type="ECO:0000256" key="1">
    <source>
        <dbReference type="SAM" id="MobiDB-lite"/>
    </source>
</evidence>
<dbReference type="EMBL" id="DS930883">
    <property type="protein sequence ID" value="EEC17921.1"/>
    <property type="molecule type" value="Genomic_DNA"/>
</dbReference>
<dbReference type="VEuPathDB" id="VectorBase:ISCP_015327"/>
<gene>
    <name evidence="4" type="ORF">IscW_ISCW022107</name>
</gene>
<feature type="transmembrane region" description="Helical" evidence="2">
    <location>
        <begin position="323"/>
        <end position="347"/>
    </location>
</feature>
<dbReference type="Proteomes" id="UP000001555">
    <property type="component" value="Unassembled WGS sequence"/>
</dbReference>
<evidence type="ECO:0000256" key="2">
    <source>
        <dbReference type="SAM" id="Phobius"/>
    </source>
</evidence>
<feature type="transmembrane region" description="Helical" evidence="2">
    <location>
        <begin position="289"/>
        <end position="311"/>
    </location>
</feature>
<dbReference type="HOGENOM" id="CLU_007874_0_3_1"/>
<dbReference type="STRING" id="6945.B7QGE9"/>
<accession>B7QGE9</accession>
<dbReference type="Pfam" id="PF01757">
    <property type="entry name" value="Acyl_transf_3"/>
    <property type="match status" value="1"/>
</dbReference>